<evidence type="ECO:0000256" key="3">
    <source>
        <dbReference type="ARBA" id="ARBA00023187"/>
    </source>
</evidence>
<evidence type="ECO:0000256" key="2">
    <source>
        <dbReference type="ARBA" id="ARBA00022664"/>
    </source>
</evidence>
<name>A0A2R5GIF9_9STRA</name>
<dbReference type="SUPFAM" id="SSF50182">
    <property type="entry name" value="Sm-like ribonucleoproteins"/>
    <property type="match status" value="1"/>
</dbReference>
<dbReference type="Proteomes" id="UP000241890">
    <property type="component" value="Unassembled WGS sequence"/>
</dbReference>
<reference evidence="8 9" key="1">
    <citation type="submission" date="2017-12" db="EMBL/GenBank/DDBJ databases">
        <title>Sequencing, de novo assembly and annotation of complete genome of a new Thraustochytrid species, strain FCC1311.</title>
        <authorList>
            <person name="Sedici K."/>
            <person name="Godart F."/>
            <person name="Aiese Cigliano R."/>
            <person name="Sanseverino W."/>
            <person name="Barakat M."/>
            <person name="Ortet P."/>
            <person name="Marechal E."/>
            <person name="Cagnac O."/>
            <person name="Amato A."/>
        </authorList>
    </citation>
    <scope>NUCLEOTIDE SEQUENCE [LARGE SCALE GENOMIC DNA]</scope>
</reference>
<dbReference type="GO" id="GO:0005634">
    <property type="term" value="C:nucleus"/>
    <property type="evidence" value="ECO:0007669"/>
    <property type="project" value="UniProtKB-SubCell"/>
</dbReference>
<evidence type="ECO:0000313" key="8">
    <source>
        <dbReference type="EMBL" id="GBG30677.1"/>
    </source>
</evidence>
<dbReference type="GO" id="GO:0006397">
    <property type="term" value="P:mRNA processing"/>
    <property type="evidence" value="ECO:0007669"/>
    <property type="project" value="UniProtKB-KW"/>
</dbReference>
<keyword evidence="4" id="KW-0539">Nucleus</keyword>
<dbReference type="SMART" id="SM00651">
    <property type="entry name" value="Sm"/>
    <property type="match status" value="1"/>
</dbReference>
<keyword evidence="5 8" id="KW-0687">Ribonucleoprotein</keyword>
<dbReference type="Pfam" id="PF01423">
    <property type="entry name" value="LSM"/>
    <property type="match status" value="1"/>
</dbReference>
<dbReference type="InterPro" id="IPR047575">
    <property type="entry name" value="Sm"/>
</dbReference>
<dbReference type="AlphaFoldDB" id="A0A2R5GIF9"/>
<dbReference type="InParanoid" id="A0A2R5GIF9"/>
<dbReference type="Gene3D" id="2.30.30.100">
    <property type="match status" value="1"/>
</dbReference>
<sequence>MAVTGQGASIGIPLALLYDAEGVMITVESVQGDMYCGLLDQTDDMMNLHMKNVRRTDSEGDTVKLERMYMRGSMIKLIILPDILAHSPMFKRVLKFKTTKRRYIPQGAGTERTGLLAPGASRDQQQDLGPPGRRGGGGGGGGRNGGRQGGRDRHGGRYGGGGGGGFRR</sequence>
<comment type="caution">
    <text evidence="8">The sequence shown here is derived from an EMBL/GenBank/DDBJ whole genome shotgun (WGS) entry which is preliminary data.</text>
</comment>
<dbReference type="FunFam" id="2.30.30.100:FF:000002">
    <property type="entry name" value="Small nuclear ribonucleoprotein Sm D3"/>
    <property type="match status" value="1"/>
</dbReference>
<evidence type="ECO:0000256" key="5">
    <source>
        <dbReference type="ARBA" id="ARBA00023274"/>
    </source>
</evidence>
<organism evidence="8 9">
    <name type="scientific">Hondaea fermentalgiana</name>
    <dbReference type="NCBI Taxonomy" id="2315210"/>
    <lineage>
        <taxon>Eukaryota</taxon>
        <taxon>Sar</taxon>
        <taxon>Stramenopiles</taxon>
        <taxon>Bigyra</taxon>
        <taxon>Labyrinthulomycetes</taxon>
        <taxon>Thraustochytrida</taxon>
        <taxon>Thraustochytriidae</taxon>
        <taxon>Hondaea</taxon>
    </lineage>
</organism>
<evidence type="ECO:0000256" key="6">
    <source>
        <dbReference type="SAM" id="MobiDB-lite"/>
    </source>
</evidence>
<dbReference type="GO" id="GO:0003723">
    <property type="term" value="F:RNA binding"/>
    <property type="evidence" value="ECO:0007669"/>
    <property type="project" value="InterPro"/>
</dbReference>
<dbReference type="InterPro" id="IPR027141">
    <property type="entry name" value="LSm4/Sm_D1/D3"/>
</dbReference>
<protein>
    <submittedName>
        <fullName evidence="8">Small nuclear ribonucleoprotein Sm D3</fullName>
    </submittedName>
</protein>
<feature type="compositionally biased region" description="Gly residues" evidence="6">
    <location>
        <begin position="132"/>
        <end position="148"/>
    </location>
</feature>
<dbReference type="InterPro" id="IPR010920">
    <property type="entry name" value="LSM_dom_sf"/>
</dbReference>
<dbReference type="EMBL" id="BEYU01000082">
    <property type="protein sequence ID" value="GBG30677.1"/>
    <property type="molecule type" value="Genomic_DNA"/>
</dbReference>
<comment type="subcellular location">
    <subcellularLocation>
        <location evidence="1">Nucleus</location>
    </subcellularLocation>
</comment>
<keyword evidence="3" id="KW-0508">mRNA splicing</keyword>
<keyword evidence="9" id="KW-1185">Reference proteome</keyword>
<feature type="region of interest" description="Disordered" evidence="6">
    <location>
        <begin position="105"/>
        <end position="168"/>
    </location>
</feature>
<evidence type="ECO:0000313" key="9">
    <source>
        <dbReference type="Proteomes" id="UP000241890"/>
    </source>
</evidence>
<gene>
    <name evidence="8" type="ORF">FCC1311_068972</name>
</gene>
<proteinExistence type="predicted"/>
<dbReference type="OrthoDB" id="6425924at2759"/>
<evidence type="ECO:0000256" key="4">
    <source>
        <dbReference type="ARBA" id="ARBA00023242"/>
    </source>
</evidence>
<dbReference type="GO" id="GO:0008380">
    <property type="term" value="P:RNA splicing"/>
    <property type="evidence" value="ECO:0007669"/>
    <property type="project" value="UniProtKB-KW"/>
</dbReference>
<dbReference type="GO" id="GO:1990904">
    <property type="term" value="C:ribonucleoprotein complex"/>
    <property type="evidence" value="ECO:0007669"/>
    <property type="project" value="UniProtKB-KW"/>
</dbReference>
<keyword evidence="2" id="KW-0507">mRNA processing</keyword>
<dbReference type="PANTHER" id="PTHR23338">
    <property type="entry name" value="SMALL NUCLEAR RIBONUCLEOPROTEIN SM"/>
    <property type="match status" value="1"/>
</dbReference>
<dbReference type="PROSITE" id="PS52002">
    <property type="entry name" value="SM"/>
    <property type="match status" value="1"/>
</dbReference>
<dbReference type="InterPro" id="IPR001163">
    <property type="entry name" value="Sm_dom_euk/arc"/>
</dbReference>
<feature type="compositionally biased region" description="Gly residues" evidence="6">
    <location>
        <begin position="157"/>
        <end position="168"/>
    </location>
</feature>
<feature type="domain" description="Sm" evidence="7">
    <location>
        <begin position="12"/>
        <end position="84"/>
    </location>
</feature>
<accession>A0A2R5GIF9</accession>
<evidence type="ECO:0000259" key="7">
    <source>
        <dbReference type="PROSITE" id="PS52002"/>
    </source>
</evidence>
<evidence type="ECO:0000256" key="1">
    <source>
        <dbReference type="ARBA" id="ARBA00004123"/>
    </source>
</evidence>